<dbReference type="AlphaFoldDB" id="A0A1D2AHP4"/>
<evidence type="ECO:0000256" key="1">
    <source>
        <dbReference type="SAM" id="SignalP"/>
    </source>
</evidence>
<dbReference type="EMBL" id="GETE01001242">
    <property type="protein sequence ID" value="JAT78722.1"/>
    <property type="molecule type" value="Transcribed_RNA"/>
</dbReference>
<protein>
    <recommendedName>
        <fullName evidence="3">Secreted protein</fullName>
    </recommendedName>
</protein>
<feature type="non-terminal residue" evidence="2">
    <location>
        <position position="1"/>
    </location>
</feature>
<feature type="signal peptide" evidence="1">
    <location>
        <begin position="1"/>
        <end position="19"/>
    </location>
</feature>
<accession>A0A1D2AHP4</accession>
<sequence length="109" mass="11978">VSLLSLWLSLGLCLGRLLCWNFCGGLGWGRLGHLWCRWGLSNCLGRLCCRGSPRCSCTNRRLALALRGRTSPADLVLLLLFLFLRALGEESGIFGRILLALECAALLQC</sequence>
<feature type="non-terminal residue" evidence="2">
    <location>
        <position position="109"/>
    </location>
</feature>
<name>A0A1D2AHP4_ORNBR</name>
<organism evidence="2">
    <name type="scientific">Ornithodoros brasiliensis</name>
    <name type="common">Mouro tick</name>
    <dbReference type="NCBI Taxonomy" id="888526"/>
    <lineage>
        <taxon>Eukaryota</taxon>
        <taxon>Metazoa</taxon>
        <taxon>Ecdysozoa</taxon>
        <taxon>Arthropoda</taxon>
        <taxon>Chelicerata</taxon>
        <taxon>Arachnida</taxon>
        <taxon>Acari</taxon>
        <taxon>Parasitiformes</taxon>
        <taxon>Ixodida</taxon>
        <taxon>Ixodoidea</taxon>
        <taxon>Argasidae</taxon>
        <taxon>Ornithodorinae</taxon>
        <taxon>Ornithodoros</taxon>
    </lineage>
</organism>
<reference evidence="2" key="1">
    <citation type="submission" date="2016-07" db="EMBL/GenBank/DDBJ databases">
        <title>Salivary Glands transcriptome analysis on engorged females of Ornithodoros brasiliensis (Acari:Argasidae).</title>
        <authorList>
            <person name="Simons S.M."/>
            <person name="Carvalho E."/>
            <person name="Junqueira-de-Azevedo I."/>
            <person name="Ho P.L."/>
            <person name="Giovanni D."/>
            <person name="Mendonca R."/>
            <person name="Onofrio V."/>
            <person name="Landulfo G."/>
            <person name="Ramirez D."/>
            <person name="Barros-Battesti D."/>
        </authorList>
    </citation>
    <scope>NUCLEOTIDE SEQUENCE</scope>
    <source>
        <strain evidence="2">Female</strain>
        <tissue evidence="2">Salivary gland</tissue>
    </source>
</reference>
<evidence type="ECO:0000313" key="2">
    <source>
        <dbReference type="EMBL" id="JAT78722.1"/>
    </source>
</evidence>
<keyword evidence="1" id="KW-0732">Signal</keyword>
<evidence type="ECO:0008006" key="3">
    <source>
        <dbReference type="Google" id="ProtNLM"/>
    </source>
</evidence>
<proteinExistence type="predicted"/>
<feature type="chain" id="PRO_5008901546" description="Secreted protein" evidence="1">
    <location>
        <begin position="20"/>
        <end position="109"/>
    </location>
</feature>